<sequence>MQSRDMLTAQDNNGASPRTITASSQLRSLSSSSQISWRSILSILIPLALAVVMQPSGKVCGYPRHLQMYLRSSPVICVADVLSVLFRILVCILDGMPTSEAVQFTLATRFADTKRKGQPSLIPQGPSLYTFLRWLLFIAGAVPQAHLLLFTSGVLWAEVWGYMYLLCFGVFEPLPLIWKPSLANSGQQAPWEFEPGPEAERSIGDIGLLIHFSILGWALDDIWNPHLLPAVHGPQSRMILVFATGVLFVILIYFPARVINKFFDFSESSPGEYNWFKHVLYLALHLFSFGSSCLGWDPGMANHVNACGPTILPSPTQVEVNRDPRSSSAPLFRVCACTTTGPRIHLDIHLLPRLDRAAHEIPTASAWEGDKKFYQTSTLCY</sequence>
<dbReference type="OrthoDB" id="5327992at2759"/>
<keyword evidence="4" id="KW-1185">Reference proteome</keyword>
<gene>
    <name evidence="3" type="ORF">K432DRAFT_393410</name>
</gene>
<accession>A0A8E2E9Q5</accession>
<proteinExistence type="predicted"/>
<keyword evidence="2" id="KW-1133">Transmembrane helix</keyword>
<evidence type="ECO:0000313" key="3">
    <source>
        <dbReference type="EMBL" id="OCK80005.1"/>
    </source>
</evidence>
<feature type="transmembrane region" description="Helical" evidence="2">
    <location>
        <begin position="238"/>
        <end position="259"/>
    </location>
</feature>
<feature type="transmembrane region" description="Helical" evidence="2">
    <location>
        <begin position="73"/>
        <end position="93"/>
    </location>
</feature>
<keyword evidence="2" id="KW-0472">Membrane</keyword>
<feature type="transmembrane region" description="Helical" evidence="2">
    <location>
        <begin position="134"/>
        <end position="156"/>
    </location>
</feature>
<reference evidence="3 4" key="1">
    <citation type="journal article" date="2016" name="Nat. Commun.">
        <title>Ectomycorrhizal ecology is imprinted in the genome of the dominant symbiotic fungus Cenococcum geophilum.</title>
        <authorList>
            <consortium name="DOE Joint Genome Institute"/>
            <person name="Peter M."/>
            <person name="Kohler A."/>
            <person name="Ohm R.A."/>
            <person name="Kuo A."/>
            <person name="Krutzmann J."/>
            <person name="Morin E."/>
            <person name="Arend M."/>
            <person name="Barry K.W."/>
            <person name="Binder M."/>
            <person name="Choi C."/>
            <person name="Clum A."/>
            <person name="Copeland A."/>
            <person name="Grisel N."/>
            <person name="Haridas S."/>
            <person name="Kipfer T."/>
            <person name="LaButti K."/>
            <person name="Lindquist E."/>
            <person name="Lipzen A."/>
            <person name="Maire R."/>
            <person name="Meier B."/>
            <person name="Mihaltcheva S."/>
            <person name="Molinier V."/>
            <person name="Murat C."/>
            <person name="Poggeler S."/>
            <person name="Quandt C.A."/>
            <person name="Sperisen C."/>
            <person name="Tritt A."/>
            <person name="Tisserant E."/>
            <person name="Crous P.W."/>
            <person name="Henrissat B."/>
            <person name="Nehls U."/>
            <person name="Egli S."/>
            <person name="Spatafora J.W."/>
            <person name="Grigoriev I.V."/>
            <person name="Martin F.M."/>
        </authorList>
    </citation>
    <scope>NUCLEOTIDE SEQUENCE [LARGE SCALE GENOMIC DNA]</scope>
    <source>
        <strain evidence="3 4">CBS 459.81</strain>
    </source>
</reference>
<dbReference type="Proteomes" id="UP000250266">
    <property type="component" value="Unassembled WGS sequence"/>
</dbReference>
<feature type="region of interest" description="Disordered" evidence="1">
    <location>
        <begin position="1"/>
        <end position="21"/>
    </location>
</feature>
<name>A0A8E2E9Q5_9PEZI</name>
<protein>
    <submittedName>
        <fullName evidence="3">Uncharacterized protein</fullName>
    </submittedName>
</protein>
<evidence type="ECO:0000256" key="1">
    <source>
        <dbReference type="SAM" id="MobiDB-lite"/>
    </source>
</evidence>
<keyword evidence="2" id="KW-0812">Transmembrane</keyword>
<dbReference type="AlphaFoldDB" id="A0A8E2E9Q5"/>
<evidence type="ECO:0000313" key="4">
    <source>
        <dbReference type="Proteomes" id="UP000250266"/>
    </source>
</evidence>
<dbReference type="EMBL" id="KV744978">
    <property type="protein sequence ID" value="OCK80005.1"/>
    <property type="molecule type" value="Genomic_DNA"/>
</dbReference>
<feature type="transmembrane region" description="Helical" evidence="2">
    <location>
        <begin position="35"/>
        <end position="53"/>
    </location>
</feature>
<evidence type="ECO:0000256" key="2">
    <source>
        <dbReference type="SAM" id="Phobius"/>
    </source>
</evidence>
<organism evidence="3 4">
    <name type="scientific">Lepidopterella palustris CBS 459.81</name>
    <dbReference type="NCBI Taxonomy" id="1314670"/>
    <lineage>
        <taxon>Eukaryota</taxon>
        <taxon>Fungi</taxon>
        <taxon>Dikarya</taxon>
        <taxon>Ascomycota</taxon>
        <taxon>Pezizomycotina</taxon>
        <taxon>Dothideomycetes</taxon>
        <taxon>Pleosporomycetidae</taxon>
        <taxon>Mytilinidiales</taxon>
        <taxon>Argynnaceae</taxon>
        <taxon>Lepidopterella</taxon>
    </lineage>
</organism>